<evidence type="ECO:0000259" key="2">
    <source>
        <dbReference type="Pfam" id="PF00534"/>
    </source>
</evidence>
<dbReference type="OrthoDB" id="5416057at2"/>
<dbReference type="GO" id="GO:0016757">
    <property type="term" value="F:glycosyltransferase activity"/>
    <property type="evidence" value="ECO:0007669"/>
    <property type="project" value="InterPro"/>
</dbReference>
<reference evidence="4 5" key="1">
    <citation type="submission" date="2019-02" db="EMBL/GenBank/DDBJ databases">
        <title>Genomic Encyclopedia of Type Strains, Phase IV (KMG-IV): sequencing the most valuable type-strain genomes for metagenomic binning, comparative biology and taxonomic classification.</title>
        <authorList>
            <person name="Goeker M."/>
        </authorList>
    </citation>
    <scope>NUCLEOTIDE SEQUENCE [LARGE SCALE GENOMIC DNA]</scope>
    <source>
        <strain evidence="4 5">DSM 19570</strain>
    </source>
</reference>
<dbReference type="Pfam" id="PF12000">
    <property type="entry name" value="Glyco_trans_4_3"/>
    <property type="match status" value="1"/>
</dbReference>
<evidence type="ECO:0000256" key="1">
    <source>
        <dbReference type="ARBA" id="ARBA00022679"/>
    </source>
</evidence>
<dbReference type="CDD" id="cd03818">
    <property type="entry name" value="GT4_ExpC-like"/>
    <property type="match status" value="1"/>
</dbReference>
<evidence type="ECO:0000313" key="5">
    <source>
        <dbReference type="Proteomes" id="UP000293671"/>
    </source>
</evidence>
<proteinExistence type="predicted"/>
<sequence>MRVLVIHQNFPGQFGHLVQAWAKRPGWDVRALGTTAAPGLPGFGGLLRYQLARKGRPDQHPYLRQMEAATLHGQATARAMLQLRKEGFTPDVILAHPGWGETLYAKDVYPDARLIHFCEWYYHADGADLGFDPEFPLSFDDRARIRTWNALHTLNLTNCDAAVTPTHWQRSRHPEVLRHKITVQHEGIATQLLGPNPNAAITTPSGVTLRAGDPVVTYVARNLEPYRGFHLFMRALEQIQRTNPRCHSLIVGGDGVSYGKRPKDAPNWREQMLREVRLDPARTHFLGRVPYAKYVSVLQVSAAHAYLSYPFVLSWSLLEAMACGAPVAGSDTAPVREVIQDGDNGKLIGFFDAAALAKGVGELIAQRSAFAPMREQARARTQDYSHAAGLAGYDELLNVELTYPVTPSDAMDRTKGIACTTQ</sequence>
<dbReference type="Pfam" id="PF00534">
    <property type="entry name" value="Glycos_transf_1"/>
    <property type="match status" value="1"/>
</dbReference>
<dbReference type="InterPro" id="IPR001296">
    <property type="entry name" value="Glyco_trans_1"/>
</dbReference>
<dbReference type="PANTHER" id="PTHR46401:SF2">
    <property type="entry name" value="GLYCOSYLTRANSFERASE WBBK-RELATED"/>
    <property type="match status" value="1"/>
</dbReference>
<dbReference type="EMBL" id="SHKP01000004">
    <property type="protein sequence ID" value="RZU02311.1"/>
    <property type="molecule type" value="Genomic_DNA"/>
</dbReference>
<keyword evidence="5" id="KW-1185">Reference proteome</keyword>
<dbReference type="PANTHER" id="PTHR46401">
    <property type="entry name" value="GLYCOSYLTRANSFERASE WBBK-RELATED"/>
    <property type="match status" value="1"/>
</dbReference>
<keyword evidence="1" id="KW-0808">Transferase</keyword>
<organism evidence="4 5">
    <name type="scientific">Rivibacter subsaxonicus</name>
    <dbReference type="NCBI Taxonomy" id="457575"/>
    <lineage>
        <taxon>Bacteria</taxon>
        <taxon>Pseudomonadati</taxon>
        <taxon>Pseudomonadota</taxon>
        <taxon>Betaproteobacteria</taxon>
        <taxon>Burkholderiales</taxon>
        <taxon>Rivibacter</taxon>
    </lineage>
</organism>
<gene>
    <name evidence="4" type="ORF">EV670_0334</name>
</gene>
<dbReference type="AlphaFoldDB" id="A0A4Q7VZK3"/>
<name>A0A4Q7VZK3_9BURK</name>
<feature type="domain" description="Glycosyl transferase family 4" evidence="3">
    <location>
        <begin position="26"/>
        <end position="192"/>
    </location>
</feature>
<dbReference type="InterPro" id="IPR022623">
    <property type="entry name" value="Glyco_trans_4"/>
</dbReference>
<comment type="caution">
    <text evidence="4">The sequence shown here is derived from an EMBL/GenBank/DDBJ whole genome shotgun (WGS) entry which is preliminary data.</text>
</comment>
<dbReference type="GO" id="GO:0009103">
    <property type="term" value="P:lipopolysaccharide biosynthetic process"/>
    <property type="evidence" value="ECO:0007669"/>
    <property type="project" value="TreeGrafter"/>
</dbReference>
<accession>A0A4Q7VZK3</accession>
<evidence type="ECO:0000313" key="4">
    <source>
        <dbReference type="EMBL" id="RZU02311.1"/>
    </source>
</evidence>
<dbReference type="SUPFAM" id="SSF53756">
    <property type="entry name" value="UDP-Glycosyltransferase/glycogen phosphorylase"/>
    <property type="match status" value="1"/>
</dbReference>
<dbReference type="RefSeq" id="WP_130430083.1">
    <property type="nucleotide sequence ID" value="NZ_SHKP01000004.1"/>
</dbReference>
<evidence type="ECO:0000259" key="3">
    <source>
        <dbReference type="Pfam" id="PF12000"/>
    </source>
</evidence>
<feature type="domain" description="Glycosyl transferase family 1" evidence="2">
    <location>
        <begin position="211"/>
        <end position="379"/>
    </location>
</feature>
<evidence type="ECO:0008006" key="6">
    <source>
        <dbReference type="Google" id="ProtNLM"/>
    </source>
</evidence>
<dbReference type="Gene3D" id="3.40.50.2000">
    <property type="entry name" value="Glycogen Phosphorylase B"/>
    <property type="match status" value="2"/>
</dbReference>
<dbReference type="Proteomes" id="UP000293671">
    <property type="component" value="Unassembled WGS sequence"/>
</dbReference>
<protein>
    <recommendedName>
        <fullName evidence="6">Glycosyltransferase involved in cell wall biosynthesis</fullName>
    </recommendedName>
</protein>